<evidence type="ECO:0000256" key="1">
    <source>
        <dbReference type="ARBA" id="ARBA00022801"/>
    </source>
</evidence>
<reference evidence="5" key="2">
    <citation type="submission" date="2023-07" db="EMBL/GenBank/DDBJ databases">
        <title>Duganella aceri sp. nov., isolated from tree sap.</title>
        <authorList>
            <person name="Kim I.S."/>
        </authorList>
    </citation>
    <scope>NUCLEOTIDE SEQUENCE [LARGE SCALE GENOMIC DNA]</scope>
    <source>
        <strain evidence="5">SAP-35</strain>
    </source>
</reference>
<protein>
    <submittedName>
        <fullName evidence="4">S9 family peptidase</fullName>
    </submittedName>
</protein>
<name>A0ABX0FMW5_9BURK</name>
<feature type="domain" description="Peptidase S9 prolyl oligopeptidase catalytic" evidence="3">
    <location>
        <begin position="442"/>
        <end position="653"/>
    </location>
</feature>
<evidence type="ECO:0000313" key="5">
    <source>
        <dbReference type="Proteomes" id="UP000666369"/>
    </source>
</evidence>
<accession>A0ABX0FMW5</accession>
<reference evidence="4 5" key="1">
    <citation type="submission" date="2020-01" db="EMBL/GenBank/DDBJ databases">
        <authorList>
            <person name="Lee S.D."/>
        </authorList>
    </citation>
    <scope>NUCLEOTIDE SEQUENCE [LARGE SCALE GENOMIC DNA]</scope>
    <source>
        <strain evidence="4 5">SAP-35</strain>
    </source>
</reference>
<keyword evidence="5" id="KW-1185">Reference proteome</keyword>
<dbReference type="SUPFAM" id="SSF82171">
    <property type="entry name" value="DPP6 N-terminal domain-like"/>
    <property type="match status" value="1"/>
</dbReference>
<feature type="signal peptide" evidence="2">
    <location>
        <begin position="1"/>
        <end position="20"/>
    </location>
</feature>
<evidence type="ECO:0000313" key="4">
    <source>
        <dbReference type="EMBL" id="NGZ85823.1"/>
    </source>
</evidence>
<dbReference type="Proteomes" id="UP000666369">
    <property type="component" value="Unassembled WGS sequence"/>
</dbReference>
<gene>
    <name evidence="4" type="ORF">GW587_16380</name>
</gene>
<keyword evidence="1" id="KW-0378">Hydrolase</keyword>
<dbReference type="RefSeq" id="WP_166105159.1">
    <property type="nucleotide sequence ID" value="NZ_JAADJT010000007.1"/>
</dbReference>
<dbReference type="EMBL" id="JAADJT010000007">
    <property type="protein sequence ID" value="NGZ85823.1"/>
    <property type="molecule type" value="Genomic_DNA"/>
</dbReference>
<comment type="caution">
    <text evidence="4">The sequence shown here is derived from an EMBL/GenBank/DDBJ whole genome shotgun (WGS) entry which is preliminary data.</text>
</comment>
<evidence type="ECO:0000256" key="2">
    <source>
        <dbReference type="SAM" id="SignalP"/>
    </source>
</evidence>
<evidence type="ECO:0000259" key="3">
    <source>
        <dbReference type="Pfam" id="PF00326"/>
    </source>
</evidence>
<dbReference type="SUPFAM" id="SSF53474">
    <property type="entry name" value="alpha/beta-Hydrolases"/>
    <property type="match status" value="1"/>
</dbReference>
<keyword evidence="2" id="KW-0732">Signal</keyword>
<dbReference type="Pfam" id="PF00326">
    <property type="entry name" value="Peptidase_S9"/>
    <property type="match status" value="1"/>
</dbReference>
<sequence length="655" mass="73096">MRLPLIAPLLLAALPLPLLAQLATPPLVPIASFAKADQYYNPLMSPDGKHLAVTVRTPVGPRTVPMVSFFSLPDLKLESTVRMKAFEVPADYVWVSNRRLVVQKGIEVGSREKPQLTGELLAMDFDGTRQDYLFGWDIAAYGARGARYGRDEGYAYPVYVYKEGNDHLLVGTFQWDLDQSALYDFDTRSGVRKLVTNLKSPHATFVMDNDGKPRFAKGTDEEGYSSTWRFNAATTSWDLFSQGKEGALFAPYGFSTDNSKAYAWSAKDGGKVSLISHDMATGERKVLAEDALGDVGTVLDSLPGSAPFAVFSQVGRPRITYLDQANPDTALLQDLSRQFPEHTVSLINQTTDRSKIMFWVLSDSDPGAYYLYDRKTNKADMLFASMDEIEPEHMAKRRPISFTSRDGLTIDGYLTLPPFKTAQKPPLILIPHGGPYGFRDTWYFDSDVQFLANRGYAVLQVNFRSSSGRGSAFQKAGYRQWGGKIMDDLVDGVKWAAAQGEVDGSRMCVYGVSFGGYSALMLASREPELFKCAVGYAGVYDIALMQTEEGVAGNSRRIAWNKRAFGEDKAEWARYSPHLHADSIKAGVLLIHGGKDKTAPKEHAFLMKEALEKARHPPEWYYVDYEGHGFYDTENQAEVYRRLETFFAKYLGKPR</sequence>
<dbReference type="InterPro" id="IPR029058">
    <property type="entry name" value="AB_hydrolase_fold"/>
</dbReference>
<dbReference type="PANTHER" id="PTHR42776:SF27">
    <property type="entry name" value="DIPEPTIDYL PEPTIDASE FAMILY MEMBER 6"/>
    <property type="match status" value="1"/>
</dbReference>
<dbReference type="PANTHER" id="PTHR42776">
    <property type="entry name" value="SERINE PEPTIDASE S9 FAMILY MEMBER"/>
    <property type="match status" value="1"/>
</dbReference>
<feature type="chain" id="PRO_5046638976" evidence="2">
    <location>
        <begin position="21"/>
        <end position="655"/>
    </location>
</feature>
<dbReference type="Gene3D" id="3.40.50.1820">
    <property type="entry name" value="alpha/beta hydrolase"/>
    <property type="match status" value="1"/>
</dbReference>
<proteinExistence type="predicted"/>
<dbReference type="InterPro" id="IPR001375">
    <property type="entry name" value="Peptidase_S9_cat"/>
</dbReference>
<organism evidence="4 5">
    <name type="scientific">Duganella aceris</name>
    <dbReference type="NCBI Taxonomy" id="2703883"/>
    <lineage>
        <taxon>Bacteria</taxon>
        <taxon>Pseudomonadati</taxon>
        <taxon>Pseudomonadota</taxon>
        <taxon>Betaproteobacteria</taxon>
        <taxon>Burkholderiales</taxon>
        <taxon>Oxalobacteraceae</taxon>
        <taxon>Telluria group</taxon>
        <taxon>Duganella</taxon>
    </lineage>
</organism>